<gene>
    <name evidence="15" type="ordered locus">Mnod_1678</name>
</gene>
<proteinExistence type="predicted"/>
<evidence type="ECO:0000313" key="15">
    <source>
        <dbReference type="EMBL" id="ACL56668.1"/>
    </source>
</evidence>
<evidence type="ECO:0000259" key="14">
    <source>
        <dbReference type="PROSITE" id="PS50109"/>
    </source>
</evidence>
<dbReference type="GO" id="GO:0000160">
    <property type="term" value="P:phosphorelay signal transduction system"/>
    <property type="evidence" value="ECO:0007669"/>
    <property type="project" value="UniProtKB-KW"/>
</dbReference>
<evidence type="ECO:0000256" key="4">
    <source>
        <dbReference type="ARBA" id="ARBA00022553"/>
    </source>
</evidence>
<evidence type="ECO:0000256" key="8">
    <source>
        <dbReference type="ARBA" id="ARBA00022777"/>
    </source>
</evidence>
<reference evidence="15 16" key="1">
    <citation type="submission" date="2009-01" db="EMBL/GenBank/DDBJ databases">
        <title>Complete sequence of chromosome of Methylobacterium nodulans ORS 2060.</title>
        <authorList>
            <consortium name="US DOE Joint Genome Institute"/>
            <person name="Lucas S."/>
            <person name="Copeland A."/>
            <person name="Lapidus A."/>
            <person name="Glavina del Rio T."/>
            <person name="Dalin E."/>
            <person name="Tice H."/>
            <person name="Bruce D."/>
            <person name="Goodwin L."/>
            <person name="Pitluck S."/>
            <person name="Sims D."/>
            <person name="Brettin T."/>
            <person name="Detter J.C."/>
            <person name="Han C."/>
            <person name="Larimer F."/>
            <person name="Land M."/>
            <person name="Hauser L."/>
            <person name="Kyrpides N."/>
            <person name="Ivanova N."/>
            <person name="Marx C.J."/>
            <person name="Richardson P."/>
        </authorList>
    </citation>
    <scope>NUCLEOTIDE SEQUENCE [LARGE SCALE GENOMIC DNA]</scope>
    <source>
        <strain evidence="16">LMG 21967 / CNCM I-2342 / ORS 2060</strain>
    </source>
</reference>
<evidence type="ECO:0000256" key="1">
    <source>
        <dbReference type="ARBA" id="ARBA00000085"/>
    </source>
</evidence>
<evidence type="ECO:0000256" key="6">
    <source>
        <dbReference type="ARBA" id="ARBA00022692"/>
    </source>
</evidence>
<keyword evidence="12 13" id="KW-0472">Membrane</keyword>
<evidence type="ECO:0000313" key="16">
    <source>
        <dbReference type="Proteomes" id="UP000008207"/>
    </source>
</evidence>
<dbReference type="InterPro" id="IPR038318">
    <property type="entry name" value="KdpD_sf"/>
</dbReference>
<dbReference type="Pfam" id="PF07568">
    <property type="entry name" value="HisKA_2"/>
    <property type="match status" value="1"/>
</dbReference>
<keyword evidence="8 15" id="KW-0418">Kinase</keyword>
<keyword evidence="6 13" id="KW-0812">Transmembrane</keyword>
<dbReference type="EMBL" id="CP001349">
    <property type="protein sequence ID" value="ACL56668.1"/>
    <property type="molecule type" value="Genomic_DNA"/>
</dbReference>
<evidence type="ECO:0000256" key="12">
    <source>
        <dbReference type="ARBA" id="ARBA00023136"/>
    </source>
</evidence>
<dbReference type="Pfam" id="PF13493">
    <property type="entry name" value="DUF4118"/>
    <property type="match status" value="1"/>
</dbReference>
<evidence type="ECO:0000256" key="7">
    <source>
        <dbReference type="ARBA" id="ARBA00022741"/>
    </source>
</evidence>
<dbReference type="HOGENOM" id="CLU_000445_114_57_5"/>
<keyword evidence="9" id="KW-0067">ATP-binding</keyword>
<accession>B8IQW6</accession>
<evidence type="ECO:0000256" key="5">
    <source>
        <dbReference type="ARBA" id="ARBA00022679"/>
    </source>
</evidence>
<dbReference type="EC" id="2.7.13.3" evidence="3"/>
<evidence type="ECO:0000256" key="11">
    <source>
        <dbReference type="ARBA" id="ARBA00023012"/>
    </source>
</evidence>
<sequence length="348" mass="38473">MTGSRQAAALAPALIWFERWMQATKRLRRHPWLADACGVVAFAGALALRFALDGILSSGFPYLTFFPAVIITTFACGPRPGTICAVLSGLAAWYFFMAPRYSLVLTGESALALVLYAFIVAVDIVLIASMQRASERLRQQQRLSNRLIEQQRVLFQELQHRVANSMQFVAALLALQKRQAAHDPQAALNALDEARLRVELMARIHRRLYDPASLERPIGAYLQEICSDLLDATGARTVICRVEMPPVRLDLSRLTTLSLLVVEVVTNAIKHAFPDGARGTITIRLEPLAAGRLLLTITDDGRGLPADFDQQVRDRLGFRIIQNLAAQLGGQVRYESKGGTVARLEFPV</sequence>
<comment type="subcellular location">
    <subcellularLocation>
        <location evidence="2">Membrane</location>
        <topology evidence="2">Multi-pass membrane protein</topology>
    </subcellularLocation>
</comment>
<dbReference type="Proteomes" id="UP000008207">
    <property type="component" value="Chromosome"/>
</dbReference>
<evidence type="ECO:0000256" key="10">
    <source>
        <dbReference type="ARBA" id="ARBA00022989"/>
    </source>
</evidence>
<dbReference type="SMART" id="SM00387">
    <property type="entry name" value="HATPase_c"/>
    <property type="match status" value="1"/>
</dbReference>
<dbReference type="InterPro" id="IPR003594">
    <property type="entry name" value="HATPase_dom"/>
</dbReference>
<evidence type="ECO:0000256" key="13">
    <source>
        <dbReference type="SAM" id="Phobius"/>
    </source>
</evidence>
<keyword evidence="11" id="KW-0902">Two-component regulatory system</keyword>
<dbReference type="GO" id="GO:0016020">
    <property type="term" value="C:membrane"/>
    <property type="evidence" value="ECO:0007669"/>
    <property type="project" value="UniProtKB-SubCell"/>
</dbReference>
<dbReference type="Gene3D" id="3.30.565.10">
    <property type="entry name" value="Histidine kinase-like ATPase, C-terminal domain"/>
    <property type="match status" value="1"/>
</dbReference>
<dbReference type="SUPFAM" id="SSF55874">
    <property type="entry name" value="ATPase domain of HSP90 chaperone/DNA topoisomerase II/histidine kinase"/>
    <property type="match status" value="1"/>
</dbReference>
<dbReference type="InterPro" id="IPR025201">
    <property type="entry name" value="KdpD_TM"/>
</dbReference>
<dbReference type="Pfam" id="PF02518">
    <property type="entry name" value="HATPase_c"/>
    <property type="match status" value="1"/>
</dbReference>
<dbReference type="GO" id="GO:0005524">
    <property type="term" value="F:ATP binding"/>
    <property type="evidence" value="ECO:0007669"/>
    <property type="project" value="UniProtKB-KW"/>
</dbReference>
<feature type="transmembrane region" description="Helical" evidence="13">
    <location>
        <begin position="109"/>
        <end position="128"/>
    </location>
</feature>
<dbReference type="PROSITE" id="PS50109">
    <property type="entry name" value="HIS_KIN"/>
    <property type="match status" value="1"/>
</dbReference>
<protein>
    <recommendedName>
        <fullName evidence="3">histidine kinase</fullName>
        <ecNumber evidence="3">2.7.13.3</ecNumber>
    </recommendedName>
</protein>
<dbReference type="GO" id="GO:0004673">
    <property type="term" value="F:protein histidine kinase activity"/>
    <property type="evidence" value="ECO:0007669"/>
    <property type="project" value="UniProtKB-EC"/>
</dbReference>
<feature type="domain" description="Histidine kinase" evidence="14">
    <location>
        <begin position="157"/>
        <end position="348"/>
    </location>
</feature>
<keyword evidence="5" id="KW-0808">Transferase</keyword>
<comment type="catalytic activity">
    <reaction evidence="1">
        <text>ATP + protein L-histidine = ADP + protein N-phospho-L-histidine.</text>
        <dbReference type="EC" id="2.7.13.3"/>
    </reaction>
</comment>
<dbReference type="PANTHER" id="PTHR41523">
    <property type="entry name" value="TWO-COMPONENT SYSTEM SENSOR PROTEIN"/>
    <property type="match status" value="1"/>
</dbReference>
<keyword evidence="7" id="KW-0547">Nucleotide-binding</keyword>
<dbReference type="RefSeq" id="WP_015928361.1">
    <property type="nucleotide sequence ID" value="NC_011894.1"/>
</dbReference>
<evidence type="ECO:0000256" key="9">
    <source>
        <dbReference type="ARBA" id="ARBA00022840"/>
    </source>
</evidence>
<dbReference type="Gene3D" id="1.20.120.620">
    <property type="entry name" value="Backbone structure of the membrane domain of e. Coli histidine kinase receptor kdpd"/>
    <property type="match status" value="1"/>
</dbReference>
<dbReference type="InterPro" id="IPR005467">
    <property type="entry name" value="His_kinase_dom"/>
</dbReference>
<dbReference type="InterPro" id="IPR011495">
    <property type="entry name" value="Sig_transdc_His_kin_sub2_dim/P"/>
</dbReference>
<dbReference type="AlphaFoldDB" id="B8IQW6"/>
<name>B8IQW6_METNO</name>
<dbReference type="eggNOG" id="COG3920">
    <property type="taxonomic scope" value="Bacteria"/>
</dbReference>
<feature type="transmembrane region" description="Helical" evidence="13">
    <location>
        <begin position="83"/>
        <end position="103"/>
    </location>
</feature>
<keyword evidence="16" id="KW-1185">Reference proteome</keyword>
<evidence type="ECO:0000256" key="2">
    <source>
        <dbReference type="ARBA" id="ARBA00004141"/>
    </source>
</evidence>
<feature type="transmembrane region" description="Helical" evidence="13">
    <location>
        <begin position="32"/>
        <end position="52"/>
    </location>
</feature>
<organism evidence="15 16">
    <name type="scientific">Methylobacterium nodulans (strain LMG 21967 / CNCM I-2342 / ORS 2060)</name>
    <dbReference type="NCBI Taxonomy" id="460265"/>
    <lineage>
        <taxon>Bacteria</taxon>
        <taxon>Pseudomonadati</taxon>
        <taxon>Pseudomonadota</taxon>
        <taxon>Alphaproteobacteria</taxon>
        <taxon>Hyphomicrobiales</taxon>
        <taxon>Methylobacteriaceae</taxon>
        <taxon>Methylobacterium</taxon>
    </lineage>
</organism>
<dbReference type="KEGG" id="mno:Mnod_1678"/>
<evidence type="ECO:0000256" key="3">
    <source>
        <dbReference type="ARBA" id="ARBA00012438"/>
    </source>
</evidence>
<dbReference type="STRING" id="460265.Mnod_1678"/>
<dbReference type="PANTHER" id="PTHR41523:SF8">
    <property type="entry name" value="ETHYLENE RESPONSE SENSOR PROTEIN"/>
    <property type="match status" value="1"/>
</dbReference>
<keyword evidence="4" id="KW-0597">Phosphoprotein</keyword>
<keyword evidence="10 13" id="KW-1133">Transmembrane helix</keyword>
<dbReference type="InterPro" id="IPR036890">
    <property type="entry name" value="HATPase_C_sf"/>
</dbReference>